<dbReference type="eggNOG" id="ENOG502S7CB">
    <property type="taxonomic scope" value="Eukaryota"/>
</dbReference>
<gene>
    <name evidence="3" type="ORF">THAOC_14993</name>
</gene>
<evidence type="ECO:0000313" key="4">
    <source>
        <dbReference type="Proteomes" id="UP000266841"/>
    </source>
</evidence>
<dbReference type="PANTHER" id="PTHR43283">
    <property type="entry name" value="BETA-LACTAMASE-RELATED"/>
    <property type="match status" value="1"/>
</dbReference>
<accession>K0SDX4</accession>
<dbReference type="AlphaFoldDB" id="K0SDX4"/>
<dbReference type="InterPro" id="IPR012338">
    <property type="entry name" value="Beta-lactam/transpept-like"/>
</dbReference>
<keyword evidence="4" id="KW-1185">Reference proteome</keyword>
<proteinExistence type="predicted"/>
<name>K0SDX4_THAOC</name>
<dbReference type="PANTHER" id="PTHR43283:SF7">
    <property type="entry name" value="BETA-LACTAMASE-RELATED DOMAIN-CONTAINING PROTEIN"/>
    <property type="match status" value="1"/>
</dbReference>
<feature type="region of interest" description="Disordered" evidence="1">
    <location>
        <begin position="590"/>
        <end position="611"/>
    </location>
</feature>
<dbReference type="OrthoDB" id="5946976at2759"/>
<dbReference type="Pfam" id="PF00144">
    <property type="entry name" value="Beta-lactamase"/>
    <property type="match status" value="1"/>
</dbReference>
<dbReference type="InterPro" id="IPR050789">
    <property type="entry name" value="Diverse_Enzym_Activities"/>
</dbReference>
<feature type="region of interest" description="Disordered" evidence="1">
    <location>
        <begin position="1"/>
        <end position="35"/>
    </location>
</feature>
<dbReference type="Gene3D" id="3.40.710.10">
    <property type="entry name" value="DD-peptidase/beta-lactamase superfamily"/>
    <property type="match status" value="1"/>
</dbReference>
<feature type="region of interest" description="Disordered" evidence="1">
    <location>
        <begin position="150"/>
        <end position="170"/>
    </location>
</feature>
<evidence type="ECO:0000313" key="3">
    <source>
        <dbReference type="EMBL" id="EJK64288.1"/>
    </source>
</evidence>
<evidence type="ECO:0000259" key="2">
    <source>
        <dbReference type="Pfam" id="PF00144"/>
    </source>
</evidence>
<protein>
    <recommendedName>
        <fullName evidence="2">Beta-lactamase-related domain-containing protein</fullName>
    </recommendedName>
</protein>
<organism evidence="3 4">
    <name type="scientific">Thalassiosira oceanica</name>
    <name type="common">Marine diatom</name>
    <dbReference type="NCBI Taxonomy" id="159749"/>
    <lineage>
        <taxon>Eukaryota</taxon>
        <taxon>Sar</taxon>
        <taxon>Stramenopiles</taxon>
        <taxon>Ochrophyta</taxon>
        <taxon>Bacillariophyta</taxon>
        <taxon>Coscinodiscophyceae</taxon>
        <taxon>Thalassiosirophycidae</taxon>
        <taxon>Thalassiosirales</taxon>
        <taxon>Thalassiosiraceae</taxon>
        <taxon>Thalassiosira</taxon>
    </lineage>
</organism>
<sequence>MVWRPCGQRGPSCRHSGVQVPADSKLPGGTESDPRGLYTLGGRQNSCSPLASSVHQQETRSKKKIFRVRDHGLCAVSYLLWIPFCSTRAVRSRTFHWRVGGLVSLDVLTPSTRPAARGLIGCETRVAEAAQDKTEMTETPGGCMYVVTGTHGGRRQPEPRSKAPMPSVEPEGADRIIQFGAPTSRLLWPRGRIRTRTIELLPTVSTMKIQFLRSSSVALGLMSMVVGTTFAAATNGEMQDWDKEVNAAGTESHVQITSDEAELGNDLGLPRKLEGPACDFCSSEGVINPGLRSFFGDQTCAGLKGLADAIVDPEDTLCDLIKVSEEICCPPPCEEFCPGGVTYGSNNGTFIIRDDPRVFTCDQLKEIVDDSNAKNLDDKRASELLPARPPNVPSCGFCTNAGGVPDRSLNEMVDDRQGGLISCGELQDLATTFGNTDNRCNLIRLAESTCCPPVCGKVPGFLTFDDKTFDFCASLGPYDSEKNDGTYYSGRPYAGVYEDLRGATVQYSVDGGASWLNATCDEIVVDMVWKYPAPNMTTLPGECLFYQFAEAFCCPPRPYPSSYQFATSGGDPGCFVPYGPEDGTTDRPLEATENPQCPVGGNSRRFNWKGDGSEKGLRGGLRYTQDISNALRRRAHEQRRFHHTHYEEHSPIRLISRGNGPVMDLEDHPNRQELENELENLPLPASLGKSLKAALYEQPNAASTDSFIVLKDGKIIMERYNTDMYDQNMNRVQEPSAVYPEYDTKDLRHSLFSCTKSFVGMTVRLLESEGKIGSLDDPITKYIKALDGPESGGAFREATIRQLLDMSVDVDADERSTKFPEMLFAKSPTWYDPETNIRNRNSGAPFGIRASIMSYERTSSSANAITGGVRGGGSSRKFCAAVGKVANALDGWRKRFAVYPGIKKCEHGDSFTYSTLVTNVLGWLVDEVTGYDSAGYFSKMIWKRIGAEKDAAIQVDDMRFNYWGGGGQTTPRDLARYGAMLASYGKNLKGEEVVPKHIIESILNDGNATQVTQREYDRRVPNNPRLMLCREGGTLGAAGIFYNFMVNGAFDPNATIATSFLEAYGLNTTGDSGLEAFYKDQYWVIKGHLIAMVGVFGQQVFAFPKLNLVIAKMSSAPETGGTGFGLGGSFIGVWHMALEVAAWFKGKESAGEKLEAALSLVEDECYATTAIEIALSSYASSDLDGTRIGIEKARKELQCSLQDESEACELLEQAALGL</sequence>
<dbReference type="EMBL" id="AGNL01017432">
    <property type="protein sequence ID" value="EJK64288.1"/>
    <property type="molecule type" value="Genomic_DNA"/>
</dbReference>
<dbReference type="Proteomes" id="UP000266841">
    <property type="component" value="Unassembled WGS sequence"/>
</dbReference>
<reference evidence="3 4" key="1">
    <citation type="journal article" date="2012" name="Genome Biol.">
        <title>Genome and low-iron response of an oceanic diatom adapted to chronic iron limitation.</title>
        <authorList>
            <person name="Lommer M."/>
            <person name="Specht M."/>
            <person name="Roy A.S."/>
            <person name="Kraemer L."/>
            <person name="Andreson R."/>
            <person name="Gutowska M.A."/>
            <person name="Wolf J."/>
            <person name="Bergner S.V."/>
            <person name="Schilhabel M.B."/>
            <person name="Klostermeier U.C."/>
            <person name="Beiko R.G."/>
            <person name="Rosenstiel P."/>
            <person name="Hippler M."/>
            <person name="Laroche J."/>
        </authorList>
    </citation>
    <scope>NUCLEOTIDE SEQUENCE [LARGE SCALE GENOMIC DNA]</scope>
    <source>
        <strain evidence="3 4">CCMP1005</strain>
    </source>
</reference>
<dbReference type="SUPFAM" id="SSF56601">
    <property type="entry name" value="beta-lactamase/transpeptidase-like"/>
    <property type="match status" value="1"/>
</dbReference>
<comment type="caution">
    <text evidence="3">The sequence shown here is derived from an EMBL/GenBank/DDBJ whole genome shotgun (WGS) entry which is preliminary data.</text>
</comment>
<feature type="domain" description="Beta-lactamase-related" evidence="2">
    <location>
        <begin position="700"/>
        <end position="836"/>
    </location>
</feature>
<dbReference type="InterPro" id="IPR001466">
    <property type="entry name" value="Beta-lactam-related"/>
</dbReference>
<evidence type="ECO:0000256" key="1">
    <source>
        <dbReference type="SAM" id="MobiDB-lite"/>
    </source>
</evidence>